<keyword evidence="1" id="KW-1133">Transmembrane helix</keyword>
<protein>
    <recommendedName>
        <fullName evidence="3">DUF4397 domain-containing protein</fullName>
    </recommendedName>
</protein>
<feature type="chain" id="PRO_5002993228" description="DUF4397 domain-containing protein" evidence="2">
    <location>
        <begin position="28"/>
        <end position="269"/>
    </location>
</feature>
<accession>C8X7T2</accession>
<dbReference type="RefSeq" id="WP_015749749.1">
    <property type="nucleotide sequence ID" value="NC_013235.1"/>
</dbReference>
<dbReference type="Pfam" id="PF14344">
    <property type="entry name" value="DUF4397"/>
    <property type="match status" value="1"/>
</dbReference>
<dbReference type="HOGENOM" id="CLU_080657_0_0_11"/>
<evidence type="ECO:0000256" key="1">
    <source>
        <dbReference type="SAM" id="Phobius"/>
    </source>
</evidence>
<dbReference type="InterPro" id="IPR025510">
    <property type="entry name" value="DUF4397"/>
</dbReference>
<evidence type="ECO:0000313" key="4">
    <source>
        <dbReference type="EMBL" id="ACV80935.1"/>
    </source>
</evidence>
<organism evidence="4 5">
    <name type="scientific">Nakamurella multipartita (strain ATCC 700099 / DSM 44233 / CIP 104796 / JCM 9543 / NBRC 105858 / Y-104)</name>
    <name type="common">Microsphaera multipartita</name>
    <dbReference type="NCBI Taxonomy" id="479431"/>
    <lineage>
        <taxon>Bacteria</taxon>
        <taxon>Bacillati</taxon>
        <taxon>Actinomycetota</taxon>
        <taxon>Actinomycetes</taxon>
        <taxon>Nakamurellales</taxon>
        <taxon>Nakamurellaceae</taxon>
        <taxon>Nakamurella</taxon>
    </lineage>
</organism>
<keyword evidence="1" id="KW-0472">Membrane</keyword>
<name>C8X7T2_NAKMY</name>
<feature type="domain" description="DUF4397" evidence="3">
    <location>
        <begin position="31"/>
        <end position="147"/>
    </location>
</feature>
<feature type="signal peptide" evidence="2">
    <location>
        <begin position="1"/>
        <end position="27"/>
    </location>
</feature>
<dbReference type="OrthoDB" id="5800709at2"/>
<keyword evidence="1" id="KW-0812">Transmembrane</keyword>
<reference evidence="4 5" key="2">
    <citation type="journal article" date="2010" name="Stand. Genomic Sci.">
        <title>Complete genome sequence of Nakamurella multipartita type strain (Y-104).</title>
        <authorList>
            <person name="Tice H."/>
            <person name="Mayilraj S."/>
            <person name="Sims D."/>
            <person name="Lapidus A."/>
            <person name="Nolan M."/>
            <person name="Lucas S."/>
            <person name="Glavina Del Rio T."/>
            <person name="Copeland A."/>
            <person name="Cheng J.F."/>
            <person name="Meincke L."/>
            <person name="Bruce D."/>
            <person name="Goodwin L."/>
            <person name="Pitluck S."/>
            <person name="Ivanova N."/>
            <person name="Mavromatis K."/>
            <person name="Ovchinnikova G."/>
            <person name="Pati A."/>
            <person name="Chen A."/>
            <person name="Palaniappan K."/>
            <person name="Land M."/>
            <person name="Hauser L."/>
            <person name="Chang Y.J."/>
            <person name="Jeffries C.D."/>
            <person name="Detter J.C."/>
            <person name="Brettin T."/>
            <person name="Rohde M."/>
            <person name="Goker M."/>
            <person name="Bristow J."/>
            <person name="Eisen J.A."/>
            <person name="Markowitz V."/>
            <person name="Hugenholtz P."/>
            <person name="Kyrpides N.C."/>
            <person name="Klenk H.P."/>
            <person name="Chen F."/>
        </authorList>
    </citation>
    <scope>NUCLEOTIDE SEQUENCE [LARGE SCALE GENOMIC DNA]</scope>
    <source>
        <strain evidence="5">ATCC 700099 / DSM 44233 / CIP 104796 / JCM 9543 / NBRC 105858 / Y-104</strain>
    </source>
</reference>
<proteinExistence type="predicted"/>
<feature type="transmembrane region" description="Helical" evidence="1">
    <location>
        <begin position="240"/>
        <end position="259"/>
    </location>
</feature>
<gene>
    <name evidence="4" type="ordered locus">Namu_4658</name>
</gene>
<dbReference type="Proteomes" id="UP000002218">
    <property type="component" value="Chromosome"/>
</dbReference>
<keyword evidence="2" id="KW-0732">Signal</keyword>
<dbReference type="AlphaFoldDB" id="C8X7T2"/>
<reference evidence="5" key="1">
    <citation type="submission" date="2009-09" db="EMBL/GenBank/DDBJ databases">
        <title>The complete genome of Nakamurella multipartita DSM 44233.</title>
        <authorList>
            <consortium name="US DOE Joint Genome Institute (JGI-PGF)"/>
            <person name="Lucas S."/>
            <person name="Copeland A."/>
            <person name="Lapidus A."/>
            <person name="Glavina del Rio T."/>
            <person name="Dalin E."/>
            <person name="Tice H."/>
            <person name="Bruce D."/>
            <person name="Goodwin L."/>
            <person name="Pitluck S."/>
            <person name="Kyrpides N."/>
            <person name="Mavromatis K."/>
            <person name="Ivanova N."/>
            <person name="Ovchinnikova G."/>
            <person name="Sims D."/>
            <person name="Meincke L."/>
            <person name="Brettin T."/>
            <person name="Detter J.C."/>
            <person name="Han C."/>
            <person name="Larimer F."/>
            <person name="Land M."/>
            <person name="Hauser L."/>
            <person name="Markowitz V."/>
            <person name="Cheng J.-F."/>
            <person name="Hugenholtz P."/>
            <person name="Woyke T."/>
            <person name="Wu D."/>
            <person name="Klenk H.-P."/>
            <person name="Eisen J.A."/>
        </authorList>
    </citation>
    <scope>NUCLEOTIDE SEQUENCE [LARGE SCALE GENOMIC DNA]</scope>
    <source>
        <strain evidence="5">ATCC 700099 / DSM 44233 / CIP 104796 / JCM 9543 / NBRC 105858 / Y-104</strain>
    </source>
</reference>
<dbReference type="EMBL" id="CP001737">
    <property type="protein sequence ID" value="ACV80935.1"/>
    <property type="molecule type" value="Genomic_DNA"/>
</dbReference>
<evidence type="ECO:0000313" key="5">
    <source>
        <dbReference type="Proteomes" id="UP000002218"/>
    </source>
</evidence>
<dbReference type="STRING" id="479431.Namu_4658"/>
<dbReference type="InParanoid" id="C8X7T2"/>
<dbReference type="eggNOG" id="ENOG502ZCRG">
    <property type="taxonomic scope" value="Bacteria"/>
</dbReference>
<keyword evidence="5" id="KW-1185">Reference proteome</keyword>
<sequence length="269" mass="25895" precursor="true">MRRIAAATAAASLAVAAALVGASPAAAADTAEVYVVHGVPGLTVDVYVDGALALDNFAPETVAGPLDLPAGSHAVAITAADAADDSNPVLSATADLAAGKSYSLVAHLSADGSPTLTPYANDISTVSAGQARLVVRHDAAAPAVDVRAGGAVVLSDVTNPNQGGLTVPAGTVNADVVLAGTSTVVIGPADVTLAEGSATFVHAVGSADDGTLTLVSFVIPGLHSAPGGVPAGTGPADDPAATVLVAALLVVGLALVVGGSRRFVATRTH</sequence>
<evidence type="ECO:0000259" key="3">
    <source>
        <dbReference type="Pfam" id="PF14344"/>
    </source>
</evidence>
<evidence type="ECO:0000256" key="2">
    <source>
        <dbReference type="SAM" id="SignalP"/>
    </source>
</evidence>
<dbReference type="KEGG" id="nml:Namu_4658"/>